<name>A0ABW1TCW0_9LACO</name>
<dbReference type="RefSeq" id="WP_137631252.1">
    <property type="nucleotide sequence ID" value="NZ_BJDO01000027.1"/>
</dbReference>
<reference evidence="2" key="1">
    <citation type="journal article" date="2019" name="Int. J. Syst. Evol. Microbiol.">
        <title>The Global Catalogue of Microorganisms (GCM) 10K type strain sequencing project: providing services to taxonomists for standard genome sequencing and annotation.</title>
        <authorList>
            <consortium name="The Broad Institute Genomics Platform"/>
            <consortium name="The Broad Institute Genome Sequencing Center for Infectious Disease"/>
            <person name="Wu L."/>
            <person name="Ma J."/>
        </authorList>
    </citation>
    <scope>NUCLEOTIDE SEQUENCE [LARGE SCALE GENOMIC DNA]</scope>
    <source>
        <strain evidence="2">CCM 8950</strain>
    </source>
</reference>
<comment type="caution">
    <text evidence="1">The sequence shown here is derived from an EMBL/GenBank/DDBJ whole genome shotgun (WGS) entry which is preliminary data.</text>
</comment>
<dbReference type="Proteomes" id="UP001596190">
    <property type="component" value="Unassembled WGS sequence"/>
</dbReference>
<evidence type="ECO:0000313" key="1">
    <source>
        <dbReference type="EMBL" id="MFC6255090.1"/>
    </source>
</evidence>
<organism evidence="1 2">
    <name type="scientific">Secundilactobacillus hailunensis</name>
    <dbReference type="NCBI Taxonomy" id="2559923"/>
    <lineage>
        <taxon>Bacteria</taxon>
        <taxon>Bacillati</taxon>
        <taxon>Bacillota</taxon>
        <taxon>Bacilli</taxon>
        <taxon>Lactobacillales</taxon>
        <taxon>Lactobacillaceae</taxon>
        <taxon>Secundilactobacillus</taxon>
    </lineage>
</organism>
<sequence>MLIEKRRKTGFMLSDALIGLVLISIGLTLYTQAHVAMTNQLEQRQVRVQQLRHQFEAQFKPVKQVSK</sequence>
<evidence type="ECO:0000313" key="2">
    <source>
        <dbReference type="Proteomes" id="UP001596190"/>
    </source>
</evidence>
<evidence type="ECO:0008006" key="3">
    <source>
        <dbReference type="Google" id="ProtNLM"/>
    </source>
</evidence>
<proteinExistence type="predicted"/>
<dbReference type="EMBL" id="JBHSSA010000114">
    <property type="protein sequence ID" value="MFC6255090.1"/>
    <property type="molecule type" value="Genomic_DNA"/>
</dbReference>
<accession>A0ABW1TCW0</accession>
<keyword evidence="2" id="KW-1185">Reference proteome</keyword>
<gene>
    <name evidence="1" type="ORF">ACFP1H_10915</name>
</gene>
<protein>
    <recommendedName>
        <fullName evidence="3">Prepilin-type N-terminal cleavage/methylation domain-containing protein</fullName>
    </recommendedName>
</protein>